<dbReference type="PANTHER" id="PTHR33505:SF4">
    <property type="entry name" value="PROTEIN PREY, MITOCHONDRIAL"/>
    <property type="match status" value="1"/>
</dbReference>
<evidence type="ECO:0000313" key="4">
    <source>
        <dbReference type="Proteomes" id="UP000734854"/>
    </source>
</evidence>
<protein>
    <recommendedName>
        <fullName evidence="2">Protein preY, mitochondrial</fullName>
    </recommendedName>
</protein>
<dbReference type="Proteomes" id="UP000734854">
    <property type="component" value="Unassembled WGS sequence"/>
</dbReference>
<dbReference type="EMBL" id="JACMSC010000013">
    <property type="protein sequence ID" value="KAG6494200.1"/>
    <property type="molecule type" value="Genomic_DNA"/>
</dbReference>
<dbReference type="SUPFAM" id="SSF158997">
    <property type="entry name" value="Trm112p-like"/>
    <property type="match status" value="1"/>
</dbReference>
<dbReference type="InterPro" id="IPR005651">
    <property type="entry name" value="Trm112-like"/>
</dbReference>
<organism evidence="3 4">
    <name type="scientific">Zingiber officinale</name>
    <name type="common">Ginger</name>
    <name type="synonym">Amomum zingiber</name>
    <dbReference type="NCBI Taxonomy" id="94328"/>
    <lineage>
        <taxon>Eukaryota</taxon>
        <taxon>Viridiplantae</taxon>
        <taxon>Streptophyta</taxon>
        <taxon>Embryophyta</taxon>
        <taxon>Tracheophyta</taxon>
        <taxon>Spermatophyta</taxon>
        <taxon>Magnoliopsida</taxon>
        <taxon>Liliopsida</taxon>
        <taxon>Zingiberales</taxon>
        <taxon>Zingiberaceae</taxon>
        <taxon>Zingiber</taxon>
    </lineage>
</organism>
<evidence type="ECO:0000256" key="2">
    <source>
        <dbReference type="ARBA" id="ARBA00040939"/>
    </source>
</evidence>
<dbReference type="Gene3D" id="2.20.25.10">
    <property type="match status" value="1"/>
</dbReference>
<evidence type="ECO:0000256" key="1">
    <source>
        <dbReference type="ARBA" id="ARBA00038479"/>
    </source>
</evidence>
<sequence length="124" mass="12937">MARGVFSLLFRTGIGSGSGGGGGNGDVFGKLLSDILVCPLSRQALRYCPDSQSLISDSIGVSFPVCLDFPSPGNSHSTDIHLLAELWRKIINGIPCLVPKDGKILEDQIKSMGNDDSSGADSGI</sequence>
<accession>A0A8J5G8X6</accession>
<name>A0A8J5G8X6_ZINOF</name>
<proteinExistence type="inferred from homology"/>
<comment type="caution">
    <text evidence="3">The sequence shown here is derived from an EMBL/GenBank/DDBJ whole genome shotgun (WGS) entry which is preliminary data.</text>
</comment>
<dbReference type="AlphaFoldDB" id="A0A8J5G8X6"/>
<dbReference type="PANTHER" id="PTHR33505">
    <property type="entry name" value="ZGC:162634"/>
    <property type="match status" value="1"/>
</dbReference>
<keyword evidence="4" id="KW-1185">Reference proteome</keyword>
<dbReference type="Pfam" id="PF03966">
    <property type="entry name" value="Trm112p"/>
    <property type="match status" value="1"/>
</dbReference>
<gene>
    <name evidence="3" type="ORF">ZIOFF_049219</name>
</gene>
<comment type="similarity">
    <text evidence="1">Belongs to the PREY family.</text>
</comment>
<reference evidence="3 4" key="1">
    <citation type="submission" date="2020-08" db="EMBL/GenBank/DDBJ databases">
        <title>Plant Genome Project.</title>
        <authorList>
            <person name="Zhang R.-G."/>
        </authorList>
    </citation>
    <scope>NUCLEOTIDE SEQUENCE [LARGE SCALE GENOMIC DNA]</scope>
    <source>
        <tissue evidence="3">Rhizome</tissue>
    </source>
</reference>
<evidence type="ECO:0000313" key="3">
    <source>
        <dbReference type="EMBL" id="KAG6494200.1"/>
    </source>
</evidence>